<organism evidence="2 3">
    <name type="scientific">Tetradesmus obliquus</name>
    <name type="common">Green alga</name>
    <name type="synonym">Acutodesmus obliquus</name>
    <dbReference type="NCBI Taxonomy" id="3088"/>
    <lineage>
        <taxon>Eukaryota</taxon>
        <taxon>Viridiplantae</taxon>
        <taxon>Chlorophyta</taxon>
        <taxon>core chlorophytes</taxon>
        <taxon>Chlorophyceae</taxon>
        <taxon>CS clade</taxon>
        <taxon>Sphaeropleales</taxon>
        <taxon>Scenedesmaceae</taxon>
        <taxon>Tetradesmus</taxon>
    </lineage>
</organism>
<accession>A0ABY8U3S7</accession>
<dbReference type="Proteomes" id="UP001244341">
    <property type="component" value="Chromosome 7b"/>
</dbReference>
<gene>
    <name evidence="2" type="ORF">OEZ85_012824</name>
</gene>
<evidence type="ECO:0000256" key="1">
    <source>
        <dbReference type="SAM" id="MobiDB-lite"/>
    </source>
</evidence>
<evidence type="ECO:0000313" key="2">
    <source>
        <dbReference type="EMBL" id="WIA16102.1"/>
    </source>
</evidence>
<dbReference type="EMBL" id="CP126214">
    <property type="protein sequence ID" value="WIA16102.1"/>
    <property type="molecule type" value="Genomic_DNA"/>
</dbReference>
<reference evidence="2 3" key="1">
    <citation type="submission" date="2023-05" db="EMBL/GenBank/DDBJ databases">
        <title>A 100% complete, gapless, phased diploid assembly of the Scenedesmus obliquus UTEX 3031 genome.</title>
        <authorList>
            <person name="Biondi T.C."/>
            <person name="Hanschen E.R."/>
            <person name="Kwon T."/>
            <person name="Eng W."/>
            <person name="Kruse C.P.S."/>
            <person name="Koehler S.I."/>
            <person name="Kunde Y."/>
            <person name="Gleasner C.D."/>
            <person name="You Mak K.T."/>
            <person name="Polle J."/>
            <person name="Hovde B.T."/>
            <person name="Starkenburg S.R."/>
        </authorList>
    </citation>
    <scope>NUCLEOTIDE SEQUENCE [LARGE SCALE GENOMIC DNA]</scope>
    <source>
        <strain evidence="2 3">DOE0152z</strain>
    </source>
</reference>
<keyword evidence="3" id="KW-1185">Reference proteome</keyword>
<evidence type="ECO:0000313" key="3">
    <source>
        <dbReference type="Proteomes" id="UP001244341"/>
    </source>
</evidence>
<feature type="region of interest" description="Disordered" evidence="1">
    <location>
        <begin position="58"/>
        <end position="90"/>
    </location>
</feature>
<name>A0ABY8U3S7_TETOB</name>
<proteinExistence type="predicted"/>
<protein>
    <submittedName>
        <fullName evidence="2">Uncharacterized protein</fullName>
    </submittedName>
</protein>
<sequence length="90" mass="9613">MNQQLQQLRDDALTYLVLWAASKEYSPDIEAVLKHWAATFEIPETELTNRIMAAADGKLAKPPVNGAGGRSSDAATGMSVGQQQPGGTAR</sequence>
<feature type="compositionally biased region" description="Polar residues" evidence="1">
    <location>
        <begin position="79"/>
        <end position="90"/>
    </location>
</feature>